<accession>A0ABV6S898</accession>
<keyword evidence="2" id="KW-1185">Reference proteome</keyword>
<proteinExistence type="predicted"/>
<name>A0ABV6S898_9SPHN</name>
<evidence type="ECO:0008006" key="3">
    <source>
        <dbReference type="Google" id="ProtNLM"/>
    </source>
</evidence>
<protein>
    <recommendedName>
        <fullName evidence="3">Transmembrane protein</fullName>
    </recommendedName>
</protein>
<organism evidence="1 2">
    <name type="scientific">Novosphingobium clariflavum</name>
    <dbReference type="NCBI Taxonomy" id="2029884"/>
    <lineage>
        <taxon>Bacteria</taxon>
        <taxon>Pseudomonadati</taxon>
        <taxon>Pseudomonadota</taxon>
        <taxon>Alphaproteobacteria</taxon>
        <taxon>Sphingomonadales</taxon>
        <taxon>Sphingomonadaceae</taxon>
        <taxon>Novosphingobium</taxon>
    </lineage>
</organism>
<dbReference type="EMBL" id="JBHLTM010000043">
    <property type="protein sequence ID" value="MFC0685246.1"/>
    <property type="molecule type" value="Genomic_DNA"/>
</dbReference>
<evidence type="ECO:0000313" key="2">
    <source>
        <dbReference type="Proteomes" id="UP001589858"/>
    </source>
</evidence>
<dbReference type="RefSeq" id="WP_267222673.1">
    <property type="nucleotide sequence ID" value="NZ_JAPCWC010000017.1"/>
</dbReference>
<gene>
    <name evidence="1" type="ORF">ACFFF8_11620</name>
</gene>
<comment type="caution">
    <text evidence="1">The sequence shown here is derived from an EMBL/GenBank/DDBJ whole genome shotgun (WGS) entry which is preliminary data.</text>
</comment>
<evidence type="ECO:0000313" key="1">
    <source>
        <dbReference type="EMBL" id="MFC0685246.1"/>
    </source>
</evidence>
<dbReference type="Proteomes" id="UP001589858">
    <property type="component" value="Unassembled WGS sequence"/>
</dbReference>
<sequence length="71" mass="7326">MIGKIAAAAIGSKIAQDTPHLSRPGGALLGIVTTSVLRRMGPLAVAAMAGGWLLSRERDKRSRQGASARSD</sequence>
<reference evidence="1 2" key="1">
    <citation type="submission" date="2024-09" db="EMBL/GenBank/DDBJ databases">
        <authorList>
            <person name="Sun Q."/>
            <person name="Mori K."/>
        </authorList>
    </citation>
    <scope>NUCLEOTIDE SEQUENCE [LARGE SCALE GENOMIC DNA]</scope>
    <source>
        <strain evidence="1 2">CICC 11035S</strain>
    </source>
</reference>